<evidence type="ECO:0000313" key="10">
    <source>
        <dbReference type="Proteomes" id="UP001189429"/>
    </source>
</evidence>
<evidence type="ECO:0000256" key="7">
    <source>
        <dbReference type="ARBA" id="ARBA00023284"/>
    </source>
</evidence>
<reference evidence="9" key="1">
    <citation type="submission" date="2023-10" db="EMBL/GenBank/DDBJ databases">
        <authorList>
            <person name="Chen Y."/>
            <person name="Shah S."/>
            <person name="Dougan E. K."/>
            <person name="Thang M."/>
            <person name="Chan C."/>
        </authorList>
    </citation>
    <scope>NUCLEOTIDE SEQUENCE [LARGE SCALE GENOMIC DNA]</scope>
</reference>
<keyword evidence="7" id="KW-0676">Redox-active center</keyword>
<feature type="non-terminal residue" evidence="9">
    <location>
        <position position="1"/>
    </location>
</feature>
<dbReference type="Gene3D" id="3.50.50.60">
    <property type="entry name" value="FAD/NAD(P)-binding domain"/>
    <property type="match status" value="1"/>
</dbReference>
<comment type="cofactor">
    <cofactor evidence="1">
        <name>FAD</name>
        <dbReference type="ChEBI" id="CHEBI:57692"/>
    </cofactor>
</comment>
<evidence type="ECO:0000259" key="8">
    <source>
        <dbReference type="Pfam" id="PF07992"/>
    </source>
</evidence>
<dbReference type="InterPro" id="IPR023753">
    <property type="entry name" value="FAD/NAD-binding_dom"/>
</dbReference>
<proteinExistence type="inferred from homology"/>
<dbReference type="PRINTS" id="PR00411">
    <property type="entry name" value="PNDRDTASEI"/>
</dbReference>
<dbReference type="EMBL" id="CAUYUJ010006767">
    <property type="protein sequence ID" value="CAK0818582.1"/>
    <property type="molecule type" value="Genomic_DNA"/>
</dbReference>
<dbReference type="SUPFAM" id="SSF51905">
    <property type="entry name" value="FAD/NAD(P)-binding domain"/>
    <property type="match status" value="1"/>
</dbReference>
<dbReference type="InterPro" id="IPR036188">
    <property type="entry name" value="FAD/NAD-bd_sf"/>
</dbReference>
<protein>
    <recommendedName>
        <fullName evidence="8">FAD/NAD(P)-binding domain-containing protein</fullName>
    </recommendedName>
</protein>
<dbReference type="InterPro" id="IPR012999">
    <property type="entry name" value="Pyr_OxRdtase_I_AS"/>
</dbReference>
<keyword evidence="5" id="KW-0560">Oxidoreductase</keyword>
<name>A0ABN9RKD5_9DINO</name>
<organism evidence="9 10">
    <name type="scientific">Prorocentrum cordatum</name>
    <dbReference type="NCBI Taxonomy" id="2364126"/>
    <lineage>
        <taxon>Eukaryota</taxon>
        <taxon>Sar</taxon>
        <taxon>Alveolata</taxon>
        <taxon>Dinophyceae</taxon>
        <taxon>Prorocentrales</taxon>
        <taxon>Prorocentraceae</taxon>
        <taxon>Prorocentrum</taxon>
    </lineage>
</organism>
<keyword evidence="10" id="KW-1185">Reference proteome</keyword>
<evidence type="ECO:0000313" key="9">
    <source>
        <dbReference type="EMBL" id="CAK0818582.1"/>
    </source>
</evidence>
<evidence type="ECO:0000256" key="3">
    <source>
        <dbReference type="ARBA" id="ARBA00022630"/>
    </source>
</evidence>
<dbReference type="InterPro" id="IPR046952">
    <property type="entry name" value="GSHR/TRXR-like"/>
</dbReference>
<evidence type="ECO:0000256" key="5">
    <source>
        <dbReference type="ARBA" id="ARBA00023002"/>
    </source>
</evidence>
<comment type="similarity">
    <text evidence="2">Belongs to the class-I pyridine nucleotide-disulfide oxidoreductase family.</text>
</comment>
<evidence type="ECO:0000256" key="6">
    <source>
        <dbReference type="ARBA" id="ARBA00023157"/>
    </source>
</evidence>
<comment type="caution">
    <text evidence="9">The sequence shown here is derived from an EMBL/GenBank/DDBJ whole genome shotgun (WGS) entry which is preliminary data.</text>
</comment>
<evidence type="ECO:0000256" key="4">
    <source>
        <dbReference type="ARBA" id="ARBA00022827"/>
    </source>
</evidence>
<evidence type="ECO:0000256" key="1">
    <source>
        <dbReference type="ARBA" id="ARBA00001974"/>
    </source>
</evidence>
<dbReference type="PANTHER" id="PTHR42737">
    <property type="entry name" value="GLUTATHIONE REDUCTASE"/>
    <property type="match status" value="1"/>
</dbReference>
<dbReference type="PROSITE" id="PS00076">
    <property type="entry name" value="PYRIDINE_REDOX_1"/>
    <property type="match status" value="1"/>
</dbReference>
<feature type="domain" description="FAD/NAD(P)-binding" evidence="8">
    <location>
        <begin position="11"/>
        <end position="188"/>
    </location>
</feature>
<dbReference type="PRINTS" id="PR00368">
    <property type="entry name" value="FADPNR"/>
</dbReference>
<sequence length="215" mass="23061">KPAAKDKYDYDLFTIGGGSGGVRGTRWAAAQYGAKTALAELPFQMVSSKYTAGGLGGTCVIRGCVPKKLFIYGSHFHEDLRDGAGYGWSLPEGAEPRLDWDRLVAAKNAEVTRLNGIYSRLLSSAGVDFYEGYARVVDPHTVDVDGKRFTAKHICVATGGRAVRLSIPGCDLPGTITSDEALTLTKSQRSSWSWGEVTSQSSSQAISMATVRRST</sequence>
<accession>A0ABN9RKD5</accession>
<keyword evidence="6" id="KW-1015">Disulfide bond</keyword>
<dbReference type="PANTHER" id="PTHR42737:SF2">
    <property type="entry name" value="GLUTATHIONE REDUCTASE"/>
    <property type="match status" value="1"/>
</dbReference>
<gene>
    <name evidence="9" type="ORF">PCOR1329_LOCUS20803</name>
</gene>
<dbReference type="Proteomes" id="UP001189429">
    <property type="component" value="Unassembled WGS sequence"/>
</dbReference>
<keyword evidence="4" id="KW-0274">FAD</keyword>
<evidence type="ECO:0000256" key="2">
    <source>
        <dbReference type="ARBA" id="ARBA00007532"/>
    </source>
</evidence>
<dbReference type="Pfam" id="PF07992">
    <property type="entry name" value="Pyr_redox_2"/>
    <property type="match status" value="1"/>
</dbReference>
<keyword evidence="3" id="KW-0285">Flavoprotein</keyword>